<comment type="subcellular location">
    <subcellularLocation>
        <location evidence="1">Membrane</location>
        <topology evidence="1">Single-pass membrane protein</topology>
    </subcellularLocation>
</comment>
<protein>
    <submittedName>
        <fullName evidence="7">Uncharacterized protein</fullName>
    </submittedName>
</protein>
<evidence type="ECO:0000256" key="1">
    <source>
        <dbReference type="ARBA" id="ARBA00004167"/>
    </source>
</evidence>
<keyword evidence="4" id="KW-1133">Transmembrane helix</keyword>
<comment type="similarity">
    <text evidence="2">Belongs to the UPF0239 family.</text>
</comment>
<evidence type="ECO:0000313" key="7">
    <source>
        <dbReference type="EMBL" id="KAK7503661.1"/>
    </source>
</evidence>
<name>A0ABD0LWW2_9CAEN</name>
<feature type="compositionally biased region" description="Basic residues" evidence="6">
    <location>
        <begin position="102"/>
        <end position="111"/>
    </location>
</feature>
<dbReference type="InterPro" id="IPR009621">
    <property type="entry name" value="UPF0239"/>
</dbReference>
<dbReference type="EMBL" id="JACVVK020000019">
    <property type="protein sequence ID" value="KAK7503661.1"/>
    <property type="molecule type" value="Genomic_DNA"/>
</dbReference>
<organism evidence="7 8">
    <name type="scientific">Batillaria attramentaria</name>
    <dbReference type="NCBI Taxonomy" id="370345"/>
    <lineage>
        <taxon>Eukaryota</taxon>
        <taxon>Metazoa</taxon>
        <taxon>Spiralia</taxon>
        <taxon>Lophotrochozoa</taxon>
        <taxon>Mollusca</taxon>
        <taxon>Gastropoda</taxon>
        <taxon>Caenogastropoda</taxon>
        <taxon>Sorbeoconcha</taxon>
        <taxon>Cerithioidea</taxon>
        <taxon>Batillariidae</taxon>
        <taxon>Batillaria</taxon>
    </lineage>
</organism>
<dbReference type="AlphaFoldDB" id="A0ABD0LWW2"/>
<evidence type="ECO:0000256" key="4">
    <source>
        <dbReference type="ARBA" id="ARBA00022989"/>
    </source>
</evidence>
<sequence>MAQTGQSECQLGNLKNESEVSLVPVKDLRVPRQNLTLTLQGGLVDGGQETQKTGAIFQIVCILSVVFVPKSAEEQELDEGDRPVEPSSSSSTTRQVYDSSRKGKKQSKKHR</sequence>
<feature type="compositionally biased region" description="Polar residues" evidence="6">
    <location>
        <begin position="86"/>
        <end position="98"/>
    </location>
</feature>
<feature type="region of interest" description="Disordered" evidence="6">
    <location>
        <begin position="73"/>
        <end position="111"/>
    </location>
</feature>
<accession>A0ABD0LWW2</accession>
<keyword evidence="5" id="KW-0472">Membrane</keyword>
<evidence type="ECO:0000256" key="6">
    <source>
        <dbReference type="SAM" id="MobiDB-lite"/>
    </source>
</evidence>
<comment type="caution">
    <text evidence="7">The sequence shown here is derived from an EMBL/GenBank/DDBJ whole genome shotgun (WGS) entry which is preliminary data.</text>
</comment>
<keyword evidence="8" id="KW-1185">Reference proteome</keyword>
<dbReference type="Pfam" id="PF06783">
    <property type="entry name" value="UPF0239"/>
    <property type="match status" value="1"/>
</dbReference>
<evidence type="ECO:0000256" key="5">
    <source>
        <dbReference type="ARBA" id="ARBA00023136"/>
    </source>
</evidence>
<dbReference type="Proteomes" id="UP001519460">
    <property type="component" value="Unassembled WGS sequence"/>
</dbReference>
<evidence type="ECO:0000256" key="3">
    <source>
        <dbReference type="ARBA" id="ARBA00022692"/>
    </source>
</evidence>
<reference evidence="7 8" key="1">
    <citation type="journal article" date="2023" name="Sci. Data">
        <title>Genome assembly of the Korean intertidal mud-creeper Batillaria attramentaria.</title>
        <authorList>
            <person name="Patra A.K."/>
            <person name="Ho P.T."/>
            <person name="Jun S."/>
            <person name="Lee S.J."/>
            <person name="Kim Y."/>
            <person name="Won Y.J."/>
        </authorList>
    </citation>
    <scope>NUCLEOTIDE SEQUENCE [LARGE SCALE GENOMIC DNA]</scope>
    <source>
        <strain evidence="7">Wonlab-2016</strain>
    </source>
</reference>
<keyword evidence="3" id="KW-0812">Transmembrane</keyword>
<dbReference type="GO" id="GO:0016020">
    <property type="term" value="C:membrane"/>
    <property type="evidence" value="ECO:0007669"/>
    <property type="project" value="UniProtKB-SubCell"/>
</dbReference>
<proteinExistence type="inferred from homology"/>
<gene>
    <name evidence="7" type="ORF">BaRGS_00005200</name>
</gene>
<evidence type="ECO:0000256" key="2">
    <source>
        <dbReference type="ARBA" id="ARBA00006839"/>
    </source>
</evidence>
<evidence type="ECO:0000313" key="8">
    <source>
        <dbReference type="Proteomes" id="UP001519460"/>
    </source>
</evidence>